<evidence type="ECO:0000313" key="2">
    <source>
        <dbReference type="Proteomes" id="UP001196413"/>
    </source>
</evidence>
<reference evidence="1" key="1">
    <citation type="submission" date="2021-06" db="EMBL/GenBank/DDBJ databases">
        <title>Parelaphostrongylus tenuis whole genome reference sequence.</title>
        <authorList>
            <person name="Garwood T.J."/>
            <person name="Larsen P.A."/>
            <person name="Fountain-Jones N.M."/>
            <person name="Garbe J.R."/>
            <person name="Macchietto M.G."/>
            <person name="Kania S.A."/>
            <person name="Gerhold R.W."/>
            <person name="Richards J.E."/>
            <person name="Wolf T.M."/>
        </authorList>
    </citation>
    <scope>NUCLEOTIDE SEQUENCE</scope>
    <source>
        <strain evidence="1">MNPRO001-30</strain>
        <tissue evidence="1">Meninges</tissue>
    </source>
</reference>
<accession>A0AAD5WF44</accession>
<keyword evidence="2" id="KW-1185">Reference proteome</keyword>
<evidence type="ECO:0000313" key="1">
    <source>
        <dbReference type="EMBL" id="KAJ1367836.1"/>
    </source>
</evidence>
<proteinExistence type="predicted"/>
<comment type="caution">
    <text evidence="1">The sequence shown here is derived from an EMBL/GenBank/DDBJ whole genome shotgun (WGS) entry which is preliminary data.</text>
</comment>
<name>A0AAD5WF44_PARTN</name>
<dbReference type="Proteomes" id="UP001196413">
    <property type="component" value="Unassembled WGS sequence"/>
</dbReference>
<sequence>MDWYNYKREVVAEHLIRHRGDKIRGCGKIVVEDESLFMKRKYNADSVLPQQRFSEVTIGKQSNVSL</sequence>
<organism evidence="1 2">
    <name type="scientific">Parelaphostrongylus tenuis</name>
    <name type="common">Meningeal worm</name>
    <dbReference type="NCBI Taxonomy" id="148309"/>
    <lineage>
        <taxon>Eukaryota</taxon>
        <taxon>Metazoa</taxon>
        <taxon>Ecdysozoa</taxon>
        <taxon>Nematoda</taxon>
        <taxon>Chromadorea</taxon>
        <taxon>Rhabditida</taxon>
        <taxon>Rhabditina</taxon>
        <taxon>Rhabditomorpha</taxon>
        <taxon>Strongyloidea</taxon>
        <taxon>Metastrongylidae</taxon>
        <taxon>Parelaphostrongylus</taxon>
    </lineage>
</organism>
<protein>
    <submittedName>
        <fullName evidence="1">Uncharacterized protein</fullName>
    </submittedName>
</protein>
<dbReference type="EMBL" id="JAHQIW010006014">
    <property type="protein sequence ID" value="KAJ1367836.1"/>
    <property type="molecule type" value="Genomic_DNA"/>
</dbReference>
<dbReference type="AlphaFoldDB" id="A0AAD5WF44"/>
<gene>
    <name evidence="1" type="ORF">KIN20_028836</name>
</gene>